<evidence type="ECO:0000256" key="2">
    <source>
        <dbReference type="ARBA" id="ARBA00022827"/>
    </source>
</evidence>
<dbReference type="InterPro" id="IPR011335">
    <property type="entry name" value="Restrct_endonuc-II-like"/>
</dbReference>
<dbReference type="InterPro" id="IPR036188">
    <property type="entry name" value="FAD/NAD-bd_sf"/>
</dbReference>
<gene>
    <name evidence="6" type="ORF">LSAT_V11C800448940</name>
</gene>
<evidence type="ECO:0000313" key="7">
    <source>
        <dbReference type="Proteomes" id="UP000235145"/>
    </source>
</evidence>
<organism evidence="6 7">
    <name type="scientific">Lactuca sativa</name>
    <name type="common">Garden lettuce</name>
    <dbReference type="NCBI Taxonomy" id="4236"/>
    <lineage>
        <taxon>Eukaryota</taxon>
        <taxon>Viridiplantae</taxon>
        <taxon>Streptophyta</taxon>
        <taxon>Embryophyta</taxon>
        <taxon>Tracheophyta</taxon>
        <taxon>Spermatophyta</taxon>
        <taxon>Magnoliopsida</taxon>
        <taxon>eudicotyledons</taxon>
        <taxon>Gunneridae</taxon>
        <taxon>Pentapetalae</taxon>
        <taxon>asterids</taxon>
        <taxon>campanulids</taxon>
        <taxon>Asterales</taxon>
        <taxon>Asteraceae</taxon>
        <taxon>Cichorioideae</taxon>
        <taxon>Cichorieae</taxon>
        <taxon>Lactucinae</taxon>
        <taxon>Lactuca</taxon>
    </lineage>
</organism>
<dbReference type="Pfam" id="PF21274">
    <property type="entry name" value="Rng_hyd_C"/>
    <property type="match status" value="1"/>
</dbReference>
<dbReference type="Gene3D" id="3.30.9.10">
    <property type="entry name" value="D-Amino Acid Oxidase, subunit A, domain 2"/>
    <property type="match status" value="1"/>
</dbReference>
<dbReference type="SUPFAM" id="SSF51905">
    <property type="entry name" value="FAD/NAD(P)-binding domain"/>
    <property type="match status" value="2"/>
</dbReference>
<dbReference type="Gene3D" id="3.50.50.60">
    <property type="entry name" value="FAD/NAD(P)-binding domain"/>
    <property type="match status" value="2"/>
</dbReference>
<protein>
    <recommendedName>
        <fullName evidence="8">FAD-binding domain-containing protein</fullName>
    </recommendedName>
</protein>
<name>A0A9R1UP20_LACSA</name>
<accession>A0A9R1UP20</accession>
<dbReference type="GO" id="GO:0005739">
    <property type="term" value="C:mitochondrion"/>
    <property type="evidence" value="ECO:0000318"/>
    <property type="project" value="GO_Central"/>
</dbReference>
<dbReference type="InterPro" id="IPR002938">
    <property type="entry name" value="FAD-bd"/>
</dbReference>
<sequence length="1022" mass="115310">MGWLVSLNSKPSVCCYAMGVLGVAGRRFNRFSLTKYANHRRHSCEYIQKRKLSSNFSKNDSILPVLIIGAGPVGLVLSVLLTKLGVKCAVLERSMTFSKHPQAHFINNRSMEIFRRLDGLAEEIQRCQPPVELWRKFIYCTSLTGSTIGSVDHMQTQDFDQSVSPVSVAHFSQYKLNALLLKQLETNGFSICTHGSLDDRPLREREILMGHNCVSIDATDDFINVTTSFLKEGKQTEKQIPCQFLIGADGAGSTVRNLVGIELRGEKDMQKLVSVHFVSQELGHYLMYEKPGMLFFIFNPGAIGVLVAHDLKQGEFVLQTPFYPPQQNFEDFTSETCKMLILKLVGREVEDINVVDIKPWVMHAEVADKYLACGNRIILAGDAAHRFPPAGGFGNNKSKHFRFHESHLQSRSLQLVVTVAHIIAVAHLHRTTKSLCTSSHPILESSLKHRFKNWQDQRMCKLTASTFAQAIGFWPNRRVQLWLEKIGVVEPFTGNLSTCWNNIKEEEALRRYIRITGNSVIFPDFHVSRNLNSGENQNQNRNWLAASPDGVIDKKVYGLPYRGVLEIKCPFYKGDMRKGYPWTQVPYNFIPQAQGLMGVLDCDWMDFYVWTPKGSSLIRIYRDLDYWEVLKMALSDFWWGHVQPAREIYNNCYVVRDPLIELKRLCPEPKHELCSYIVEESKRVVGNSRLLMRMNTGIQDAHNLAWKLSAVMKSIAPMSFLSTYEMERRPIALFNTALSIQNFEAAMAVPAALGLDPTIANSVHQAINNTSISTILPSTLQKTLLNGIFSIGRAQLSDLILNENNPLGSSRLSKVKRIFQEGKSLQLQFPAEDLGFRYCEGALVPEVESPGGRGPEPPGGRRREYIPSADSGSRLPHMNIRVLTQFKTKEATISTLDLISVDKLEFLLIIAPIDSSYRLAHVALTVAKEHKIVVKVCVMWPNGLVDGDARTKTSLAPWENYVDVVEVRSPLSSSSWWDICKMTHRGAILVRPDDHIAWRVKSAVVGDVRQEMKRVFKAIVGS</sequence>
<evidence type="ECO:0008006" key="8">
    <source>
        <dbReference type="Google" id="ProtNLM"/>
    </source>
</evidence>
<reference evidence="6 7" key="1">
    <citation type="journal article" date="2017" name="Nat. Commun.">
        <title>Genome assembly with in vitro proximity ligation data and whole-genome triplication in lettuce.</title>
        <authorList>
            <person name="Reyes-Chin-Wo S."/>
            <person name="Wang Z."/>
            <person name="Yang X."/>
            <person name="Kozik A."/>
            <person name="Arikit S."/>
            <person name="Song C."/>
            <person name="Xia L."/>
            <person name="Froenicke L."/>
            <person name="Lavelle D.O."/>
            <person name="Truco M.J."/>
            <person name="Xia R."/>
            <person name="Zhu S."/>
            <person name="Xu C."/>
            <person name="Xu H."/>
            <person name="Xu X."/>
            <person name="Cox K."/>
            <person name="Korf I."/>
            <person name="Meyers B.C."/>
            <person name="Michelmore R.W."/>
        </authorList>
    </citation>
    <scope>NUCLEOTIDE SEQUENCE [LARGE SCALE GENOMIC DNA]</scope>
    <source>
        <strain evidence="7">cv. Salinas</strain>
        <tissue evidence="6">Seedlings</tissue>
    </source>
</reference>
<keyword evidence="2" id="KW-0274">FAD</keyword>
<proteinExistence type="predicted"/>
<dbReference type="InterPro" id="IPR011604">
    <property type="entry name" value="PDDEXK-like_dom_sf"/>
</dbReference>
<dbReference type="PRINTS" id="PR00420">
    <property type="entry name" value="RNGMNOXGNASE"/>
</dbReference>
<dbReference type="GO" id="GO:0016709">
    <property type="term" value="F:oxidoreductase activity, acting on paired donors, with incorporation or reduction of molecular oxygen, NAD(P)H as one donor, and incorporation of one atom of oxygen"/>
    <property type="evidence" value="ECO:0007669"/>
    <property type="project" value="UniProtKB-ARBA"/>
</dbReference>
<feature type="domain" description="FAD-binding" evidence="4">
    <location>
        <begin position="64"/>
        <end position="398"/>
    </location>
</feature>
<dbReference type="PANTHER" id="PTHR43004">
    <property type="entry name" value="TRK SYSTEM POTASSIUM UPTAKE PROTEIN"/>
    <property type="match status" value="1"/>
</dbReference>
<dbReference type="EMBL" id="NBSK02000008">
    <property type="protein sequence ID" value="KAJ0190527.1"/>
    <property type="molecule type" value="Genomic_DNA"/>
</dbReference>
<evidence type="ECO:0000256" key="3">
    <source>
        <dbReference type="SAM" id="MobiDB-lite"/>
    </source>
</evidence>
<dbReference type="GO" id="GO:0006744">
    <property type="term" value="P:ubiquinone biosynthetic process"/>
    <property type="evidence" value="ECO:0000318"/>
    <property type="project" value="GO_Central"/>
</dbReference>
<dbReference type="PANTHER" id="PTHR43004:SF6">
    <property type="entry name" value="FAD_NAD(P)-BINDING OXIDOREDUCTASE FAMILY PROTEIN"/>
    <property type="match status" value="1"/>
</dbReference>
<dbReference type="Gene3D" id="3.40.30.120">
    <property type="match status" value="1"/>
</dbReference>
<keyword evidence="7" id="KW-1185">Reference proteome</keyword>
<dbReference type="Pfam" id="PF09588">
    <property type="entry name" value="YqaJ"/>
    <property type="match status" value="1"/>
</dbReference>
<dbReference type="InterPro" id="IPR019080">
    <property type="entry name" value="YqaJ_viral_recombinase"/>
</dbReference>
<feature type="domain" description="FAD-binding" evidence="4">
    <location>
        <begin position="694"/>
        <end position="732"/>
    </location>
</feature>
<evidence type="ECO:0000259" key="4">
    <source>
        <dbReference type="Pfam" id="PF01494"/>
    </source>
</evidence>
<dbReference type="GO" id="GO:0071949">
    <property type="term" value="F:FAD binding"/>
    <property type="evidence" value="ECO:0007669"/>
    <property type="project" value="InterPro"/>
</dbReference>
<dbReference type="SUPFAM" id="SSF52980">
    <property type="entry name" value="Restriction endonuclease-like"/>
    <property type="match status" value="1"/>
</dbReference>
<feature type="domain" description="YqaJ viral recombinase" evidence="5">
    <location>
        <begin position="453"/>
        <end position="599"/>
    </location>
</feature>
<dbReference type="Pfam" id="PF01494">
    <property type="entry name" value="FAD_binding_3"/>
    <property type="match status" value="2"/>
</dbReference>
<dbReference type="AlphaFoldDB" id="A0A9R1UP20"/>
<keyword evidence="1" id="KW-0285">Flavoprotein</keyword>
<dbReference type="Proteomes" id="UP000235145">
    <property type="component" value="Unassembled WGS sequence"/>
</dbReference>
<dbReference type="GO" id="GO:0006281">
    <property type="term" value="P:DNA repair"/>
    <property type="evidence" value="ECO:0007669"/>
    <property type="project" value="UniProtKB-ARBA"/>
</dbReference>
<dbReference type="GO" id="GO:0008682">
    <property type="term" value="F:3-demethoxyubiquinol 3-hydroxylase activity"/>
    <property type="evidence" value="ECO:0000318"/>
    <property type="project" value="GO_Central"/>
</dbReference>
<feature type="region of interest" description="Disordered" evidence="3">
    <location>
        <begin position="847"/>
        <end position="871"/>
    </location>
</feature>
<evidence type="ECO:0000259" key="5">
    <source>
        <dbReference type="Pfam" id="PF09588"/>
    </source>
</evidence>
<evidence type="ECO:0000313" key="6">
    <source>
        <dbReference type="EMBL" id="KAJ0190527.1"/>
    </source>
</evidence>
<dbReference type="CDD" id="cd22343">
    <property type="entry name" value="PDDEXK_lambda_exonuclease-like"/>
    <property type="match status" value="1"/>
</dbReference>
<evidence type="ECO:0000256" key="1">
    <source>
        <dbReference type="ARBA" id="ARBA00022630"/>
    </source>
</evidence>
<dbReference type="Gene3D" id="3.90.320.10">
    <property type="match status" value="1"/>
</dbReference>
<dbReference type="InterPro" id="IPR050641">
    <property type="entry name" value="RIFMO-like"/>
</dbReference>
<comment type="caution">
    <text evidence="6">The sequence shown here is derived from an EMBL/GenBank/DDBJ whole genome shotgun (WGS) entry which is preliminary data.</text>
</comment>